<evidence type="ECO:0000313" key="2">
    <source>
        <dbReference type="EMBL" id="SFB08420.1"/>
    </source>
</evidence>
<dbReference type="OrthoDB" id="1100674at2"/>
<sequence length="124" mass="13588">MKRKITILGSLVLLVTMSFAFALTSPDEKYFEGKWSVLIKGTPNGDATIPMRFETVDGKTTGYFTEEGAAEEKKMSTATIKDDVINTSFNISGYDVTLSLKKVDADNAKGDLMGMFDAEGKRVK</sequence>
<reference evidence="2 3" key="1">
    <citation type="submission" date="2016-10" db="EMBL/GenBank/DDBJ databases">
        <authorList>
            <person name="de Groot N.N."/>
        </authorList>
    </citation>
    <scope>NUCLEOTIDE SEQUENCE [LARGE SCALE GENOMIC DNA]</scope>
    <source>
        <strain evidence="2 3">DSM 23399</strain>
    </source>
</reference>
<protein>
    <submittedName>
        <fullName evidence="2">Uncharacterized protein</fullName>
    </submittedName>
</protein>
<gene>
    <name evidence="2" type="ORF">SAMN04489723_104118</name>
</gene>
<dbReference type="STRING" id="237018.SAMN04489723_104118"/>
<dbReference type="RefSeq" id="WP_092895525.1">
    <property type="nucleotide sequence ID" value="NZ_CAXBKE010000026.1"/>
</dbReference>
<keyword evidence="3" id="KW-1185">Reference proteome</keyword>
<proteinExistence type="predicted"/>
<accession>A0A1I0Y7B6</accession>
<evidence type="ECO:0000313" key="3">
    <source>
        <dbReference type="Proteomes" id="UP000198790"/>
    </source>
</evidence>
<evidence type="ECO:0000256" key="1">
    <source>
        <dbReference type="SAM" id="SignalP"/>
    </source>
</evidence>
<feature type="signal peptide" evidence="1">
    <location>
        <begin position="1"/>
        <end position="22"/>
    </location>
</feature>
<keyword evidence="1" id="KW-0732">Signal</keyword>
<feature type="chain" id="PRO_5011778377" evidence="1">
    <location>
        <begin position="23"/>
        <end position="124"/>
    </location>
</feature>
<organism evidence="2 3">
    <name type="scientific">Algoriphagus aquimarinus</name>
    <dbReference type="NCBI Taxonomy" id="237018"/>
    <lineage>
        <taxon>Bacteria</taxon>
        <taxon>Pseudomonadati</taxon>
        <taxon>Bacteroidota</taxon>
        <taxon>Cytophagia</taxon>
        <taxon>Cytophagales</taxon>
        <taxon>Cyclobacteriaceae</taxon>
        <taxon>Algoriphagus</taxon>
    </lineage>
</organism>
<dbReference type="AlphaFoldDB" id="A0A1I0Y7B6"/>
<name>A0A1I0Y7B6_9BACT</name>
<dbReference type="Proteomes" id="UP000198790">
    <property type="component" value="Unassembled WGS sequence"/>
</dbReference>
<dbReference type="EMBL" id="FOKK01000004">
    <property type="protein sequence ID" value="SFB08420.1"/>
    <property type="molecule type" value="Genomic_DNA"/>
</dbReference>